<sequence length="313" mass="35016">MKHNTPPNDLDRAARAALQQRRYPDEVLARLDALAEPELLALPWAALLQGRRLCRLHSRFAEATALIDRALANFRAAGNGEGELWALAEWLVMRYHNGDYAAGLEELFDALAQPMRPYLRAELLFGQFLCAIGLGQVRDAVAAGEAALDALQDESDAWLQRIGRIQMQRNIAAGYHYLGESRRSVAAAEQAAALAHSHADTADMQPWCFYELGLARWRYGQLAAATETLDHARRLAEQWQHRELWRWAVAAQGHVLRDQDRLEAALAAYQLANCWGEDPEGPAFIQLRQGRLAEARWSCEMLQRVSPAASSQG</sequence>
<evidence type="ECO:0008006" key="3">
    <source>
        <dbReference type="Google" id="ProtNLM"/>
    </source>
</evidence>
<comment type="caution">
    <text evidence="1">The sequence shown here is derived from an EMBL/GenBank/DDBJ whole genome shotgun (WGS) entry which is preliminary data.</text>
</comment>
<dbReference type="EMBL" id="LJCR01000780">
    <property type="protein sequence ID" value="KPV51779.1"/>
    <property type="molecule type" value="Genomic_DNA"/>
</dbReference>
<reference evidence="1 2" key="1">
    <citation type="submission" date="2015-09" db="EMBL/GenBank/DDBJ databases">
        <title>Draft genome sequence of Kouleothrix aurantiaca JCM 19913.</title>
        <authorList>
            <person name="Hemp J."/>
        </authorList>
    </citation>
    <scope>NUCLEOTIDE SEQUENCE [LARGE SCALE GENOMIC DNA]</scope>
    <source>
        <strain evidence="1 2">COM-B</strain>
    </source>
</reference>
<evidence type="ECO:0000313" key="2">
    <source>
        <dbReference type="Proteomes" id="UP000050509"/>
    </source>
</evidence>
<dbReference type="AlphaFoldDB" id="A0A0P9HBI9"/>
<dbReference type="InterPro" id="IPR011990">
    <property type="entry name" value="TPR-like_helical_dom_sf"/>
</dbReference>
<feature type="non-terminal residue" evidence="1">
    <location>
        <position position="313"/>
    </location>
</feature>
<proteinExistence type="predicted"/>
<accession>A0A0P9HBI9</accession>
<evidence type="ECO:0000313" key="1">
    <source>
        <dbReference type="EMBL" id="KPV51779.1"/>
    </source>
</evidence>
<dbReference type="Proteomes" id="UP000050509">
    <property type="component" value="Unassembled WGS sequence"/>
</dbReference>
<gene>
    <name evidence="1" type="ORF">SE17_19280</name>
</gene>
<organism evidence="1 2">
    <name type="scientific">Kouleothrix aurantiaca</name>
    <dbReference type="NCBI Taxonomy" id="186479"/>
    <lineage>
        <taxon>Bacteria</taxon>
        <taxon>Bacillati</taxon>
        <taxon>Chloroflexota</taxon>
        <taxon>Chloroflexia</taxon>
        <taxon>Chloroflexales</taxon>
        <taxon>Roseiflexineae</taxon>
        <taxon>Roseiflexaceae</taxon>
        <taxon>Kouleothrix</taxon>
    </lineage>
</organism>
<keyword evidence="2" id="KW-1185">Reference proteome</keyword>
<name>A0A0P9HBI9_9CHLR</name>
<dbReference type="SUPFAM" id="SSF48452">
    <property type="entry name" value="TPR-like"/>
    <property type="match status" value="1"/>
</dbReference>
<dbReference type="Gene3D" id="1.25.40.10">
    <property type="entry name" value="Tetratricopeptide repeat domain"/>
    <property type="match status" value="1"/>
</dbReference>
<protein>
    <recommendedName>
        <fullName evidence="3">MalT-like TPR region domain-containing protein</fullName>
    </recommendedName>
</protein>